<evidence type="ECO:0000259" key="3">
    <source>
        <dbReference type="Pfam" id="PF05175"/>
    </source>
</evidence>
<dbReference type="PANTHER" id="PTHR47739:SF1">
    <property type="entry name" value="TRNA1(VAL) (ADENINE(37)-N6)-METHYLTRANSFERASE"/>
    <property type="match status" value="1"/>
</dbReference>
<dbReference type="Proteomes" id="UP000249739">
    <property type="component" value="Unassembled WGS sequence"/>
</dbReference>
<feature type="domain" description="Methyltransferase small" evidence="3">
    <location>
        <begin position="29"/>
        <end position="118"/>
    </location>
</feature>
<keyword evidence="2" id="KW-0949">S-adenosyl-L-methionine</keyword>
<dbReference type="Pfam" id="PF05175">
    <property type="entry name" value="MTS"/>
    <property type="match status" value="1"/>
</dbReference>
<evidence type="ECO:0000256" key="1">
    <source>
        <dbReference type="ARBA" id="ARBA00022603"/>
    </source>
</evidence>
<evidence type="ECO:0000313" key="5">
    <source>
        <dbReference type="Proteomes" id="UP000249739"/>
    </source>
</evidence>
<reference evidence="4 5" key="1">
    <citation type="submission" date="2017-08" db="EMBL/GenBank/DDBJ databases">
        <title>Infants hospitalized years apart are colonized by the same room-sourced microbial strains.</title>
        <authorList>
            <person name="Brooks B."/>
            <person name="Olm M.R."/>
            <person name="Firek B.A."/>
            <person name="Baker R."/>
            <person name="Thomas B.C."/>
            <person name="Morowitz M.J."/>
            <person name="Banfield J.F."/>
        </authorList>
    </citation>
    <scope>NUCLEOTIDE SEQUENCE [LARGE SCALE GENOMIC DNA]</scope>
    <source>
        <strain evidence="4">S2_006_000_R2_64</strain>
    </source>
</reference>
<dbReference type="AlphaFoldDB" id="A0A2W5FSZ2"/>
<name>A0A2W5FSZ2_9BACT</name>
<dbReference type="InterPro" id="IPR050210">
    <property type="entry name" value="tRNA_Adenine-N(6)_MTase"/>
</dbReference>
<sequence length="238" mass="25888">MTVMTEIYVLDKKVRLLQPEGGFRTSLDSVMLAAAVSAKAGQTVLDMGCGVGGASFCLLWRVEARLTGIDINEEYVALAQKNNELNGKAADFTAADIRHFDSPTFDHVMLNPPFFEAGAHLSSPDPGKAQANGHVDEDLSIRDWIKAAHRLVKSNGTMTIIYPGGGIDKILQSMGKSFGAIEIIPLWQREGAEAKRVIIRAIKDRQTPARILPGLILHQKDGSYTMEADSVLRSGNKI</sequence>
<keyword evidence="4" id="KW-0808">Transferase</keyword>
<dbReference type="InterPro" id="IPR029063">
    <property type="entry name" value="SAM-dependent_MTases_sf"/>
</dbReference>
<dbReference type="SUPFAM" id="SSF53335">
    <property type="entry name" value="S-adenosyl-L-methionine-dependent methyltransferases"/>
    <property type="match status" value="1"/>
</dbReference>
<evidence type="ECO:0000256" key="2">
    <source>
        <dbReference type="ARBA" id="ARBA00022691"/>
    </source>
</evidence>
<dbReference type="Gene3D" id="3.40.50.150">
    <property type="entry name" value="Vaccinia Virus protein VP39"/>
    <property type="match status" value="1"/>
</dbReference>
<proteinExistence type="predicted"/>
<dbReference type="EMBL" id="QFOT01000012">
    <property type="protein sequence ID" value="PZP56900.1"/>
    <property type="molecule type" value="Genomic_DNA"/>
</dbReference>
<dbReference type="GO" id="GO:0032259">
    <property type="term" value="P:methylation"/>
    <property type="evidence" value="ECO:0007669"/>
    <property type="project" value="UniProtKB-KW"/>
</dbReference>
<dbReference type="InterPro" id="IPR007848">
    <property type="entry name" value="Small_mtfrase_dom"/>
</dbReference>
<organism evidence="4 5">
    <name type="scientific">Micavibrio aeruginosavorus</name>
    <dbReference type="NCBI Taxonomy" id="349221"/>
    <lineage>
        <taxon>Bacteria</taxon>
        <taxon>Pseudomonadati</taxon>
        <taxon>Bdellovibrionota</taxon>
        <taxon>Bdellovibrionia</taxon>
        <taxon>Bdellovibrionales</taxon>
        <taxon>Pseudobdellovibrionaceae</taxon>
        <taxon>Micavibrio</taxon>
    </lineage>
</organism>
<dbReference type="GO" id="GO:0008168">
    <property type="term" value="F:methyltransferase activity"/>
    <property type="evidence" value="ECO:0007669"/>
    <property type="project" value="UniProtKB-KW"/>
</dbReference>
<comment type="caution">
    <text evidence="4">The sequence shown here is derived from an EMBL/GenBank/DDBJ whole genome shotgun (WGS) entry which is preliminary data.</text>
</comment>
<keyword evidence="1 4" id="KW-0489">Methyltransferase</keyword>
<accession>A0A2W5FSZ2</accession>
<evidence type="ECO:0000313" key="4">
    <source>
        <dbReference type="EMBL" id="PZP56900.1"/>
    </source>
</evidence>
<protein>
    <submittedName>
        <fullName evidence="4">Methyltransferase</fullName>
    </submittedName>
</protein>
<gene>
    <name evidence="4" type="ORF">DI586_02120</name>
</gene>
<dbReference type="PANTHER" id="PTHR47739">
    <property type="entry name" value="TRNA1(VAL) (ADENINE(37)-N6)-METHYLTRANSFERASE"/>
    <property type="match status" value="1"/>
</dbReference>
<dbReference type="CDD" id="cd02440">
    <property type="entry name" value="AdoMet_MTases"/>
    <property type="match status" value="1"/>
</dbReference>